<dbReference type="InterPro" id="IPR053737">
    <property type="entry name" value="Type_II_TA_Toxin"/>
</dbReference>
<evidence type="ECO:0000313" key="1">
    <source>
        <dbReference type="EMBL" id="WGK69512.1"/>
    </source>
</evidence>
<keyword evidence="2" id="KW-1185">Reference proteome</keyword>
<proteinExistence type="predicted"/>
<reference evidence="1 2" key="1">
    <citation type="submission" date="2023-04" db="EMBL/GenBank/DDBJ databases">
        <title>Spirochaete genome identified in red abalone sample constitutes a novel genus.</title>
        <authorList>
            <person name="Sharma S.P."/>
            <person name="Purcell C.M."/>
            <person name="Hyde J.R."/>
            <person name="Severin A.J."/>
        </authorList>
    </citation>
    <scope>NUCLEOTIDE SEQUENCE [LARGE SCALE GENOMIC DNA]</scope>
    <source>
        <strain evidence="1 2">SP-2023</strain>
    </source>
</reference>
<gene>
    <name evidence="1" type="ORF">P0082_01230</name>
</gene>
<dbReference type="RefSeq" id="WP_326927695.1">
    <property type="nucleotide sequence ID" value="NZ_CP123443.1"/>
</dbReference>
<dbReference type="Gene3D" id="1.20.120.1870">
    <property type="entry name" value="Fic/DOC protein, Fido domain"/>
    <property type="match status" value="1"/>
</dbReference>
<evidence type="ECO:0008006" key="3">
    <source>
        <dbReference type="Google" id="ProtNLM"/>
    </source>
</evidence>
<organism evidence="1 2">
    <name type="scientific">Candidatus Haliotispira prima</name>
    <dbReference type="NCBI Taxonomy" id="3034016"/>
    <lineage>
        <taxon>Bacteria</taxon>
        <taxon>Pseudomonadati</taxon>
        <taxon>Spirochaetota</taxon>
        <taxon>Spirochaetia</taxon>
        <taxon>Spirochaetales</taxon>
        <taxon>Spirochaetaceae</taxon>
        <taxon>Candidatus Haliotispira</taxon>
    </lineage>
</organism>
<name>A0ABY8MHM1_9SPIO</name>
<evidence type="ECO:0000313" key="2">
    <source>
        <dbReference type="Proteomes" id="UP001228690"/>
    </source>
</evidence>
<dbReference type="EMBL" id="CP123443">
    <property type="protein sequence ID" value="WGK69512.1"/>
    <property type="molecule type" value="Genomic_DNA"/>
</dbReference>
<dbReference type="Proteomes" id="UP001228690">
    <property type="component" value="Chromosome"/>
</dbReference>
<protein>
    <recommendedName>
        <fullName evidence="3">Death-on-curing family protein</fullName>
    </recommendedName>
</protein>
<accession>A0ABY8MHM1</accession>
<sequence length="161" mass="18634">MIEFIEEDTLLLLVEEHGFQVRDRELLLSPLGNIQNHLGYAPYYLGLEKERSLGVPRLKSQVAYIALCYLDYFGGIQSLADGNKRLALAVFLRFLERNRFTCQLAPERLRDLITRLIESNERTENNGLKASREFRLRKYHKPVETNLSMEKGRAPQLAIVP</sequence>